<feature type="transmembrane region" description="Helical" evidence="1">
    <location>
        <begin position="34"/>
        <end position="53"/>
    </location>
</feature>
<keyword evidence="3" id="KW-1185">Reference proteome</keyword>
<reference evidence="2" key="1">
    <citation type="submission" date="2022-06" db="EMBL/GenBank/DDBJ databases">
        <title>Novel species in genus nocardia.</title>
        <authorList>
            <person name="Li F."/>
        </authorList>
    </citation>
    <scope>NUCLEOTIDE SEQUENCE</scope>
    <source>
        <strain evidence="2">CDC141</strain>
    </source>
</reference>
<sequence>MFVGGTFLAIIAAGIAVGTLSSHDARIRGYGGVLALYVFIWCGYGGFIFLSSFDAGTPLTGMWMILTANLLLAAAMLSSNH</sequence>
<keyword evidence="1" id="KW-0472">Membrane</keyword>
<organism evidence="2 3">
    <name type="scientific">Nocardia pulmonis</name>
    <dbReference type="NCBI Taxonomy" id="2951408"/>
    <lineage>
        <taxon>Bacteria</taxon>
        <taxon>Bacillati</taxon>
        <taxon>Actinomycetota</taxon>
        <taxon>Actinomycetes</taxon>
        <taxon>Mycobacteriales</taxon>
        <taxon>Nocardiaceae</taxon>
        <taxon>Nocardia</taxon>
    </lineage>
</organism>
<evidence type="ECO:0000313" key="3">
    <source>
        <dbReference type="Proteomes" id="UP001139157"/>
    </source>
</evidence>
<feature type="transmembrane region" description="Helical" evidence="1">
    <location>
        <begin position="59"/>
        <end position="77"/>
    </location>
</feature>
<name>A0A9X2EGP9_9NOCA</name>
<gene>
    <name evidence="2" type="ORF">NDR86_33485</name>
</gene>
<keyword evidence="1" id="KW-1133">Transmembrane helix</keyword>
<dbReference type="Proteomes" id="UP001139157">
    <property type="component" value="Unassembled WGS sequence"/>
</dbReference>
<proteinExistence type="predicted"/>
<protein>
    <submittedName>
        <fullName evidence="2">Uncharacterized protein</fullName>
    </submittedName>
</protein>
<keyword evidence="1" id="KW-0812">Transmembrane</keyword>
<feature type="transmembrane region" description="Helical" evidence="1">
    <location>
        <begin position="6"/>
        <end position="22"/>
    </location>
</feature>
<evidence type="ECO:0000313" key="2">
    <source>
        <dbReference type="EMBL" id="MCM6778413.1"/>
    </source>
</evidence>
<comment type="caution">
    <text evidence="2">The sequence shown here is derived from an EMBL/GenBank/DDBJ whole genome shotgun (WGS) entry which is preliminary data.</text>
</comment>
<dbReference type="EMBL" id="JAMRXG010000021">
    <property type="protein sequence ID" value="MCM6778413.1"/>
    <property type="molecule type" value="Genomic_DNA"/>
</dbReference>
<evidence type="ECO:0000256" key="1">
    <source>
        <dbReference type="SAM" id="Phobius"/>
    </source>
</evidence>
<dbReference type="RefSeq" id="WP_251917917.1">
    <property type="nucleotide sequence ID" value="NZ_JAMRXG010000021.1"/>
</dbReference>
<dbReference type="AlphaFoldDB" id="A0A9X2EGP9"/>
<accession>A0A9X2EGP9</accession>